<dbReference type="EMBL" id="MN070121">
    <property type="protein sequence ID" value="QEA10367.1"/>
    <property type="molecule type" value="Genomic_DNA"/>
</dbReference>
<keyword evidence="2" id="KW-1185">Reference proteome</keyword>
<name>A0A5B8RTK8_9CAUD</name>
<accession>A0A5B8RTK8</accession>
<protein>
    <submittedName>
        <fullName evidence="1">Uncharacterized protein</fullName>
    </submittedName>
</protein>
<dbReference type="Proteomes" id="UP000321671">
    <property type="component" value="Segment"/>
</dbReference>
<sequence>MLRECTDGEYTGRQIIARITDVADVTQFTGKPMALLSFELCD</sequence>
<evidence type="ECO:0000313" key="1">
    <source>
        <dbReference type="EMBL" id="QEA10367.1"/>
    </source>
</evidence>
<organism evidence="1 2">
    <name type="scientific">Salmonella phage Shemara</name>
    <dbReference type="NCBI Taxonomy" id="2596714"/>
    <lineage>
        <taxon>Viruses</taxon>
        <taxon>Duplodnaviria</taxon>
        <taxon>Heunggongvirae</taxon>
        <taxon>Uroviricota</taxon>
        <taxon>Caudoviricetes</taxon>
        <taxon>Sarkviridae</taxon>
        <taxon>Guernseyvirinae</taxon>
        <taxon>Cornellvirus</taxon>
        <taxon>Cornellvirus shemara</taxon>
    </lineage>
</organism>
<proteinExistence type="predicted"/>
<evidence type="ECO:0000313" key="2">
    <source>
        <dbReference type="Proteomes" id="UP000321671"/>
    </source>
</evidence>
<reference evidence="1 2" key="1">
    <citation type="journal article" date="2020" name="Microbiol. Resour. Announc.">
        <title>Complete Genome Sequence of Salmonella enterica Siphophage Shemara.</title>
        <authorList>
            <person name="Chung M."/>
            <person name="Xie Y."/>
            <person name="Newkirk H."/>
            <person name="Liu M."/>
            <person name="Gill J.J."/>
            <person name="Ramsey J."/>
        </authorList>
    </citation>
    <scope>NUCLEOTIDE SEQUENCE [LARGE SCALE GENOMIC DNA]</scope>
</reference>
<gene>
    <name evidence="1" type="ORF">CPT_Shemara_038</name>
</gene>